<comment type="caution">
    <text evidence="2">The sequence shown here is derived from an EMBL/GenBank/DDBJ whole genome shotgun (WGS) entry which is preliminary data.</text>
</comment>
<feature type="region of interest" description="Disordered" evidence="1">
    <location>
        <begin position="1"/>
        <end position="40"/>
    </location>
</feature>
<evidence type="ECO:0000313" key="2">
    <source>
        <dbReference type="EMBL" id="MBI9000045.1"/>
    </source>
</evidence>
<protein>
    <submittedName>
        <fullName evidence="2">Uncharacterized protein</fullName>
    </submittedName>
</protein>
<name>A0ABS0VTE1_9CORY</name>
<proteinExistence type="predicted"/>
<reference evidence="2 3" key="1">
    <citation type="submission" date="2020-12" db="EMBL/GenBank/DDBJ databases">
        <title>Genome public.</title>
        <authorList>
            <person name="Sun Q."/>
        </authorList>
    </citation>
    <scope>NUCLEOTIDE SEQUENCE [LARGE SCALE GENOMIC DNA]</scope>
    <source>
        <strain evidence="2 3">CCM 8864</strain>
    </source>
</reference>
<organism evidence="2 3">
    <name type="scientific">Corynebacterium marambiense</name>
    <dbReference type="NCBI Taxonomy" id="2765364"/>
    <lineage>
        <taxon>Bacteria</taxon>
        <taxon>Bacillati</taxon>
        <taxon>Actinomycetota</taxon>
        <taxon>Actinomycetes</taxon>
        <taxon>Mycobacteriales</taxon>
        <taxon>Corynebacteriaceae</taxon>
        <taxon>Corynebacterium</taxon>
    </lineage>
</organism>
<dbReference type="EMBL" id="JAEIOT010000005">
    <property type="protein sequence ID" value="MBI9000045.1"/>
    <property type="molecule type" value="Genomic_DNA"/>
</dbReference>
<gene>
    <name evidence="2" type="ORF">JDV76_03545</name>
</gene>
<dbReference type="Proteomes" id="UP000625574">
    <property type="component" value="Unassembled WGS sequence"/>
</dbReference>
<evidence type="ECO:0000313" key="3">
    <source>
        <dbReference type="Proteomes" id="UP000625574"/>
    </source>
</evidence>
<sequence>MTPNTEKARAAAATANTGNIPSGLENRRNTTETTSARRRDEDANHRFKHIALDYYDDGIECLCGFFIETRAPKSNMSPTLTRPLEVCPSCAFLRLSEYDMFPDTLPRARGENRG</sequence>
<feature type="compositionally biased region" description="Basic and acidic residues" evidence="1">
    <location>
        <begin position="25"/>
        <end position="40"/>
    </location>
</feature>
<dbReference type="RefSeq" id="WP_198735509.1">
    <property type="nucleotide sequence ID" value="NZ_JAEIOT010000005.1"/>
</dbReference>
<accession>A0ABS0VTE1</accession>
<keyword evidence="3" id="KW-1185">Reference proteome</keyword>
<evidence type="ECO:0000256" key="1">
    <source>
        <dbReference type="SAM" id="MobiDB-lite"/>
    </source>
</evidence>